<evidence type="ECO:0000313" key="1">
    <source>
        <dbReference type="EMBL" id="EQD34697.1"/>
    </source>
</evidence>
<gene>
    <name evidence="1" type="ORF">B1B_17092</name>
</gene>
<name>T0YS97_9ZZZZ</name>
<comment type="caution">
    <text evidence="1">The sequence shown here is derived from an EMBL/GenBank/DDBJ whole genome shotgun (WGS) entry which is preliminary data.</text>
</comment>
<protein>
    <submittedName>
        <fullName evidence="1">Uncharacterized protein</fullName>
    </submittedName>
</protein>
<feature type="non-terminal residue" evidence="1">
    <location>
        <position position="172"/>
    </location>
</feature>
<feature type="non-terminal residue" evidence="1">
    <location>
        <position position="1"/>
    </location>
</feature>
<accession>T0YS97</accession>
<proteinExistence type="predicted"/>
<reference evidence="1" key="1">
    <citation type="submission" date="2013-08" db="EMBL/GenBank/DDBJ databases">
        <authorList>
            <person name="Mendez C."/>
            <person name="Richter M."/>
            <person name="Ferrer M."/>
            <person name="Sanchez J."/>
        </authorList>
    </citation>
    <scope>NUCLEOTIDE SEQUENCE</scope>
</reference>
<dbReference type="EMBL" id="AUZY01011413">
    <property type="protein sequence ID" value="EQD34697.1"/>
    <property type="molecule type" value="Genomic_DNA"/>
</dbReference>
<dbReference type="AlphaFoldDB" id="T0YS97"/>
<reference evidence="1" key="2">
    <citation type="journal article" date="2014" name="ISME J.">
        <title>Microbial stratification in low pH oxic and suboxic macroscopic growths along an acid mine drainage.</title>
        <authorList>
            <person name="Mendez-Garcia C."/>
            <person name="Mesa V."/>
            <person name="Sprenger R.R."/>
            <person name="Richter M."/>
            <person name="Diez M.S."/>
            <person name="Solano J."/>
            <person name="Bargiela R."/>
            <person name="Golyshina O.V."/>
            <person name="Manteca A."/>
            <person name="Ramos J.L."/>
            <person name="Gallego J.R."/>
            <person name="Llorente I."/>
            <person name="Martins Dos Santos V.A."/>
            <person name="Jensen O.N."/>
            <person name="Pelaez A.I."/>
            <person name="Sanchez J."/>
            <person name="Ferrer M."/>
        </authorList>
    </citation>
    <scope>NUCLEOTIDE SEQUENCE</scope>
</reference>
<organism evidence="1">
    <name type="scientific">mine drainage metagenome</name>
    <dbReference type="NCBI Taxonomy" id="410659"/>
    <lineage>
        <taxon>unclassified sequences</taxon>
        <taxon>metagenomes</taxon>
        <taxon>ecological metagenomes</taxon>
    </lineage>
</organism>
<sequence length="172" mass="19678">LFGGTWSTSPDPSDFHNFTGIDLYAPRANVYHESDGQPYPLVRMHGKVIETFEQFARLENVLGPYGGQMASFDWVFSPRGPGGRPERMFDRKTGDVNPKVVAYWRAHYDLAHIVKTTWARRGPYLRGKIHVYVGTADTFYLNESARDLDTVLSKLDAHAHFTFRKGRTHFNL</sequence>